<sequence length="405" mass="45596">MADIISTLFNFEAACEELGVPQHPYILKMLEKEKEASILDFKTSMHLYLAGNNHLLTDVRLTDTDCLLVSKLLQNTPFITSIDLRYNHIGNEGAKVIAAMLKKNDTLWTLRLNGNKIETKALKGGMYFAQALQVNTTLLHLDLADSDLRTESVIALATVLMHNHTLKALNVSRPILFTVMEDTTVHYAKMLKVNKGLQELHLQKYDMRDYGMTRLSETLVENSKLTYLDLSCNRITRDGVKELAKVLKLNTPLETLDLGYNRLEDDGAMHLAEVLGTFNNTLKCLVIVSNNIGSAGLCAIADALKTNFSLTNIYIWGNRLETRACIAFDILITSGRLDVRNTDVQPYVVDGVTYLCELNHGIRRHYYYAPVYGSDIPPWQVRGENPRSGRIDPSITDHRALSMFD</sequence>
<reference evidence="2 3" key="1">
    <citation type="journal article" date="2023" name="Sci. Data">
        <title>Genome assembly of the Korean intertidal mud-creeper Batillaria attramentaria.</title>
        <authorList>
            <person name="Patra A.K."/>
            <person name="Ho P.T."/>
            <person name="Jun S."/>
            <person name="Lee S.J."/>
            <person name="Kim Y."/>
            <person name="Won Y.J."/>
        </authorList>
    </citation>
    <scope>NUCLEOTIDE SEQUENCE [LARGE SCALE GENOMIC DNA]</scope>
    <source>
        <strain evidence="2">Wonlab-2016</strain>
    </source>
</reference>
<dbReference type="InterPro" id="IPR052201">
    <property type="entry name" value="LRR-containing_regulator"/>
</dbReference>
<gene>
    <name evidence="2" type="ORF">BaRGS_00014572</name>
</gene>
<dbReference type="EMBL" id="JACVVK020000086">
    <property type="protein sequence ID" value="KAK7494099.1"/>
    <property type="molecule type" value="Genomic_DNA"/>
</dbReference>
<dbReference type="Proteomes" id="UP001519460">
    <property type="component" value="Unassembled WGS sequence"/>
</dbReference>
<name>A0ABD0L3H4_9CAEN</name>
<dbReference type="PANTHER" id="PTHR24111">
    <property type="entry name" value="LEUCINE-RICH REPEAT-CONTAINING PROTEIN 34"/>
    <property type="match status" value="1"/>
</dbReference>
<comment type="caution">
    <text evidence="2">The sequence shown here is derived from an EMBL/GenBank/DDBJ whole genome shotgun (WGS) entry which is preliminary data.</text>
</comment>
<dbReference type="SMART" id="SM00368">
    <property type="entry name" value="LRR_RI"/>
    <property type="match status" value="8"/>
</dbReference>
<evidence type="ECO:0000313" key="3">
    <source>
        <dbReference type="Proteomes" id="UP001519460"/>
    </source>
</evidence>
<dbReference type="SUPFAM" id="SSF52047">
    <property type="entry name" value="RNI-like"/>
    <property type="match status" value="1"/>
</dbReference>
<organism evidence="2 3">
    <name type="scientific">Batillaria attramentaria</name>
    <dbReference type="NCBI Taxonomy" id="370345"/>
    <lineage>
        <taxon>Eukaryota</taxon>
        <taxon>Metazoa</taxon>
        <taxon>Spiralia</taxon>
        <taxon>Lophotrochozoa</taxon>
        <taxon>Mollusca</taxon>
        <taxon>Gastropoda</taxon>
        <taxon>Caenogastropoda</taxon>
        <taxon>Sorbeoconcha</taxon>
        <taxon>Cerithioidea</taxon>
        <taxon>Batillariidae</taxon>
        <taxon>Batillaria</taxon>
    </lineage>
</organism>
<dbReference type="Gene3D" id="3.80.10.10">
    <property type="entry name" value="Ribonuclease Inhibitor"/>
    <property type="match status" value="3"/>
</dbReference>
<dbReference type="InterPro" id="IPR032675">
    <property type="entry name" value="LRR_dom_sf"/>
</dbReference>
<evidence type="ECO:0000256" key="1">
    <source>
        <dbReference type="ARBA" id="ARBA00022737"/>
    </source>
</evidence>
<dbReference type="AlphaFoldDB" id="A0ABD0L3H4"/>
<accession>A0ABD0L3H4</accession>
<evidence type="ECO:0000313" key="2">
    <source>
        <dbReference type="EMBL" id="KAK7494099.1"/>
    </source>
</evidence>
<dbReference type="InterPro" id="IPR001611">
    <property type="entry name" value="Leu-rich_rpt"/>
</dbReference>
<protein>
    <recommendedName>
        <fullName evidence="4">Leucine-rich repeat-containing protein 34</fullName>
    </recommendedName>
</protein>
<dbReference type="PANTHER" id="PTHR24111:SF0">
    <property type="entry name" value="LEUCINE-RICH REPEAT-CONTAINING PROTEIN"/>
    <property type="match status" value="1"/>
</dbReference>
<dbReference type="Pfam" id="PF13516">
    <property type="entry name" value="LRR_6"/>
    <property type="match status" value="5"/>
</dbReference>
<keyword evidence="1" id="KW-0677">Repeat</keyword>
<evidence type="ECO:0008006" key="4">
    <source>
        <dbReference type="Google" id="ProtNLM"/>
    </source>
</evidence>
<keyword evidence="3" id="KW-1185">Reference proteome</keyword>
<proteinExistence type="predicted"/>